<dbReference type="AlphaFoldDB" id="A0A087UV69"/>
<accession>A0A087UV69</accession>
<feature type="non-terminal residue" evidence="1">
    <location>
        <position position="55"/>
    </location>
</feature>
<dbReference type="Proteomes" id="UP000054359">
    <property type="component" value="Unassembled WGS sequence"/>
</dbReference>
<reference evidence="1 2" key="1">
    <citation type="submission" date="2013-11" db="EMBL/GenBank/DDBJ databases">
        <title>Genome sequencing of Stegodyphus mimosarum.</title>
        <authorList>
            <person name="Bechsgaard J."/>
        </authorList>
    </citation>
    <scope>NUCLEOTIDE SEQUENCE [LARGE SCALE GENOMIC DNA]</scope>
</reference>
<name>A0A087UV69_STEMI</name>
<sequence length="55" mass="6377">MKHMSNRIQVENIRVCTARSKQTLHTDLNLGAFHYNANYNFSLHPSVVFGKMDKL</sequence>
<dbReference type="EMBL" id="KK121798">
    <property type="protein sequence ID" value="KFM81258.1"/>
    <property type="molecule type" value="Genomic_DNA"/>
</dbReference>
<gene>
    <name evidence="1" type="ORF">X975_20112</name>
</gene>
<organism evidence="1 2">
    <name type="scientific">Stegodyphus mimosarum</name>
    <name type="common">African social velvet spider</name>
    <dbReference type="NCBI Taxonomy" id="407821"/>
    <lineage>
        <taxon>Eukaryota</taxon>
        <taxon>Metazoa</taxon>
        <taxon>Ecdysozoa</taxon>
        <taxon>Arthropoda</taxon>
        <taxon>Chelicerata</taxon>
        <taxon>Arachnida</taxon>
        <taxon>Araneae</taxon>
        <taxon>Araneomorphae</taxon>
        <taxon>Entelegynae</taxon>
        <taxon>Eresoidea</taxon>
        <taxon>Eresidae</taxon>
        <taxon>Stegodyphus</taxon>
    </lineage>
</organism>
<evidence type="ECO:0000313" key="1">
    <source>
        <dbReference type="EMBL" id="KFM81258.1"/>
    </source>
</evidence>
<protein>
    <submittedName>
        <fullName evidence="1">Uncharacterized protein</fullName>
    </submittedName>
</protein>
<evidence type="ECO:0000313" key="2">
    <source>
        <dbReference type="Proteomes" id="UP000054359"/>
    </source>
</evidence>
<dbReference type="OrthoDB" id="1728974at2759"/>
<keyword evidence="2" id="KW-1185">Reference proteome</keyword>
<proteinExistence type="predicted"/>